<dbReference type="Gene3D" id="2.60.120.260">
    <property type="entry name" value="Galactose-binding domain-like"/>
    <property type="match status" value="1"/>
</dbReference>
<dbReference type="Proteomes" id="UP000023351">
    <property type="component" value="Unassembled WGS sequence"/>
</dbReference>
<dbReference type="InterPro" id="IPR051050">
    <property type="entry name" value="Lipid_II_flippase_MurJ/MviN"/>
</dbReference>
<accession>X8DI47</accession>
<feature type="compositionally biased region" description="Polar residues" evidence="8">
    <location>
        <begin position="625"/>
        <end position="643"/>
    </location>
</feature>
<feature type="transmembrane region" description="Helical" evidence="9">
    <location>
        <begin position="184"/>
        <end position="202"/>
    </location>
</feature>
<dbReference type="PRINTS" id="PR01806">
    <property type="entry name" value="VIRFACTRMVIN"/>
</dbReference>
<evidence type="ECO:0000256" key="9">
    <source>
        <dbReference type="SAM" id="Phobius"/>
    </source>
</evidence>
<feature type="region of interest" description="Disordered" evidence="8">
    <location>
        <begin position="569"/>
        <end position="647"/>
    </location>
</feature>
<feature type="transmembrane region" description="Helical" evidence="9">
    <location>
        <begin position="301"/>
        <end position="319"/>
    </location>
</feature>
<sequence>MAAMREPLDPLPDPEADDTIEELSDAAVVSHSGSMAVATLVSRITGFVKLLLITAALGAASASAFSTANTLPNIIAALVLEATFTAIFIPVLTRAEREDADGGEAFIRKLLTIVTTLLLVTTLLSVLAAPLLAGIMLGGDPKVNTPLTTALAYLLLPQVFFYGLSSLFMAILNTRNVFGPPAWAPVWNNLVAIATLVLYWLMPGELTLDPIRMSDPKLLVLGVGTTLGVAAQAVVLVPAIRRQQIPLRPLWGLDDRLKQFGGMAAAMFAYVAISQFGYIIANRIAAGAAESGPIIYSQTWMILQLPYGVVGVTILTAIMPRLSRNAAAQDTPAVIGDMSLATRLTMTVLIPVVAVMTVAGPAMGPALFAYGNFHLGSAHYLGLSISLSAFTLIPYALVLLQLRVFYARHEAWTPTLMIIVITAVKVIGSVAAPHLTDDPDLVAGYLGAANGLGFVAGALCGYLLLRRSLGRAAGPLIGPDVARTALVALAASVTAAAVGLGIDRGFGLDLLTQRGGGLGSILRLAILGIVMLAVTFALMVAVKLPEALSVVAMLQRRLGGHLGARLRAKTQDHASVMGNSPGPSLPYPDSGDPVGGSDAVGSTTANKPAHGGGADTRKGRAVTDTPGSSTRPVPTQSPSTGPVPTSVMPGASIAGGRYRLLTSHGGPDGLQFWQATDTELNRPVALTIIDGAAFTGDQVQDILSNTLRLSKIESSGLARVLDAVHEGNGGIVVAQWVRGGSLREVADTEPSAVGASRAVRSLAEAADAAFEAGSALSIDHPDRVRISIDGDAVLAFPATLSSASADEDVRGLGAALYALTTRRWPLAETGQPSGLPAANRAPDGRPVEARVLIPTVPAEISDVAARALSDDPGSAAELLDGLESAIASVDHTTMLEPAAAAPTQALDVGRRPSFDNPADSDDEDYEDYEDYEEEDPEEAARHRKIFLIGLGVVGVLVISLCIALGVWVTRIFGDVGPLDKINIGIGLPTQSSGGDTAKPGSPAKIVQATVFPPGPEADQPGKAGLAVDGNPSTSWITDTYTDADPFPVLFKPGVGLLLDLQSSSALSSVTIESHSVGTQVQIRSADSATPGSINDTKEISATATLQSGKTTIPITSSSQVSHVLVWINKLGSTNGDHHAEISEITVSTAS</sequence>
<feature type="transmembrane region" description="Helical" evidence="9">
    <location>
        <begin position="150"/>
        <end position="172"/>
    </location>
</feature>
<keyword evidence="2" id="KW-1003">Cell membrane</keyword>
<evidence type="ECO:0000313" key="10">
    <source>
        <dbReference type="EMBL" id="EUA68069.1"/>
    </source>
</evidence>
<feature type="transmembrane region" description="Helical" evidence="9">
    <location>
        <begin position="380"/>
        <end position="400"/>
    </location>
</feature>
<proteinExistence type="predicted"/>
<feature type="transmembrane region" description="Helical" evidence="9">
    <location>
        <begin position="340"/>
        <end position="360"/>
    </location>
</feature>
<feature type="transmembrane region" description="Helical" evidence="9">
    <location>
        <begin position="945"/>
        <end position="968"/>
    </location>
</feature>
<dbReference type="PANTHER" id="PTHR47019">
    <property type="entry name" value="LIPID II FLIPPASE MURJ"/>
    <property type="match status" value="1"/>
</dbReference>
<dbReference type="GO" id="GO:0008360">
    <property type="term" value="P:regulation of cell shape"/>
    <property type="evidence" value="ECO:0007669"/>
    <property type="project" value="UniProtKB-KW"/>
</dbReference>
<name>X8DI47_9MYCO</name>
<keyword evidence="5" id="KW-0573">Peptidoglycan synthesis</keyword>
<feature type="transmembrane region" description="Helical" evidence="9">
    <location>
        <begin position="260"/>
        <end position="281"/>
    </location>
</feature>
<dbReference type="CDD" id="cd13973">
    <property type="entry name" value="PK_MviN-like"/>
    <property type="match status" value="1"/>
</dbReference>
<comment type="subcellular location">
    <subcellularLocation>
        <location evidence="1">Cell membrane</location>
        <topology evidence="1">Multi-pass membrane protein</topology>
    </subcellularLocation>
</comment>
<dbReference type="InterPro" id="IPR004268">
    <property type="entry name" value="MurJ"/>
</dbReference>
<dbReference type="Gene3D" id="1.10.510.10">
    <property type="entry name" value="Transferase(Phosphotransferase) domain 1"/>
    <property type="match status" value="1"/>
</dbReference>
<feature type="transmembrane region" description="Helical" evidence="9">
    <location>
        <begin position="218"/>
        <end position="240"/>
    </location>
</feature>
<evidence type="ECO:0000256" key="1">
    <source>
        <dbReference type="ARBA" id="ARBA00004651"/>
    </source>
</evidence>
<comment type="caution">
    <text evidence="10">The sequence shown here is derived from an EMBL/GenBank/DDBJ whole genome shotgun (WGS) entry which is preliminary data.</text>
</comment>
<feature type="transmembrane region" description="Helical" evidence="9">
    <location>
        <begin position="444"/>
        <end position="465"/>
    </location>
</feature>
<keyword evidence="4" id="KW-0133">Cell shape</keyword>
<evidence type="ECO:0000256" key="8">
    <source>
        <dbReference type="SAM" id="MobiDB-lite"/>
    </source>
</evidence>
<dbReference type="PANTHER" id="PTHR47019:SF1">
    <property type="entry name" value="LIPID II FLIPPASE MURJ"/>
    <property type="match status" value="1"/>
</dbReference>
<feature type="transmembrane region" description="Helical" evidence="9">
    <location>
        <begin position="485"/>
        <end position="502"/>
    </location>
</feature>
<dbReference type="AlphaFoldDB" id="X8DI47"/>
<keyword evidence="3 9" id="KW-0812">Transmembrane</keyword>
<dbReference type="PATRIC" id="fig|1299321.3.peg.5575"/>
<dbReference type="GO" id="GO:0009252">
    <property type="term" value="P:peptidoglycan biosynthetic process"/>
    <property type="evidence" value="ECO:0007669"/>
    <property type="project" value="UniProtKB-KW"/>
</dbReference>
<keyword evidence="7 9" id="KW-0472">Membrane</keyword>
<feature type="compositionally biased region" description="Acidic residues" evidence="8">
    <location>
        <begin position="918"/>
        <end position="936"/>
    </location>
</feature>
<evidence type="ECO:0000256" key="2">
    <source>
        <dbReference type="ARBA" id="ARBA00022475"/>
    </source>
</evidence>
<evidence type="ECO:0000256" key="4">
    <source>
        <dbReference type="ARBA" id="ARBA00022960"/>
    </source>
</evidence>
<gene>
    <name evidence="10" type="ORF">I540_5757</name>
</gene>
<dbReference type="EMBL" id="JAOJ01000003">
    <property type="protein sequence ID" value="EUA68069.1"/>
    <property type="molecule type" value="Genomic_DNA"/>
</dbReference>
<evidence type="ECO:0000313" key="11">
    <source>
        <dbReference type="Proteomes" id="UP000023351"/>
    </source>
</evidence>
<dbReference type="CDD" id="cd13123">
    <property type="entry name" value="MATE_MurJ_like"/>
    <property type="match status" value="1"/>
</dbReference>
<evidence type="ECO:0000256" key="3">
    <source>
        <dbReference type="ARBA" id="ARBA00022692"/>
    </source>
</evidence>
<feature type="transmembrane region" description="Helical" evidence="9">
    <location>
        <begin position="50"/>
        <end position="68"/>
    </location>
</feature>
<feature type="transmembrane region" description="Helical" evidence="9">
    <location>
        <begin position="522"/>
        <end position="542"/>
    </location>
</feature>
<evidence type="ECO:0000256" key="7">
    <source>
        <dbReference type="ARBA" id="ARBA00023136"/>
    </source>
</evidence>
<organism evidence="10 11">
    <name type="scientific">Mycobacteroides abscessus subsp. bolletii 1513</name>
    <dbReference type="NCBI Taxonomy" id="1299321"/>
    <lineage>
        <taxon>Bacteria</taxon>
        <taxon>Bacillati</taxon>
        <taxon>Actinomycetota</taxon>
        <taxon>Actinomycetes</taxon>
        <taxon>Mycobacteriales</taxon>
        <taxon>Mycobacteriaceae</taxon>
        <taxon>Mycobacteroides</taxon>
        <taxon>Mycobacteroides abscessus</taxon>
    </lineage>
</organism>
<dbReference type="GO" id="GO:0005886">
    <property type="term" value="C:plasma membrane"/>
    <property type="evidence" value="ECO:0007669"/>
    <property type="project" value="UniProtKB-SubCell"/>
</dbReference>
<dbReference type="GO" id="GO:0034204">
    <property type="term" value="P:lipid translocation"/>
    <property type="evidence" value="ECO:0007669"/>
    <property type="project" value="TreeGrafter"/>
</dbReference>
<protein>
    <submittedName>
        <fullName evidence="10">MviN-like family protein</fullName>
    </submittedName>
</protein>
<evidence type="ECO:0000256" key="6">
    <source>
        <dbReference type="ARBA" id="ARBA00022989"/>
    </source>
</evidence>
<dbReference type="Gene3D" id="3.30.200.20">
    <property type="entry name" value="Phosphorylase Kinase, domain 1"/>
    <property type="match status" value="1"/>
</dbReference>
<keyword evidence="6 9" id="KW-1133">Transmembrane helix</keyword>
<evidence type="ECO:0000256" key="5">
    <source>
        <dbReference type="ARBA" id="ARBA00022984"/>
    </source>
</evidence>
<feature type="transmembrane region" description="Helical" evidence="9">
    <location>
        <begin position="113"/>
        <end position="138"/>
    </location>
</feature>
<feature type="transmembrane region" description="Helical" evidence="9">
    <location>
        <begin position="74"/>
        <end position="92"/>
    </location>
</feature>
<feature type="region of interest" description="Disordered" evidence="8">
    <location>
        <begin position="901"/>
        <end position="936"/>
    </location>
</feature>
<reference evidence="10 11" key="1">
    <citation type="submission" date="2013-12" db="EMBL/GenBank/DDBJ databases">
        <authorList>
            <person name="Zelazny A."/>
            <person name="Olivier K."/>
            <person name="Holland S."/>
            <person name="Lenaerts A."/>
            <person name="Ordway D."/>
            <person name="DeGroote M.A."/>
            <person name="Parker T."/>
            <person name="Sizemore C."/>
            <person name="Tallon L.J."/>
            <person name="Sadzewicz L.K."/>
            <person name="Sengamalay N."/>
            <person name="Fraser C.M."/>
            <person name="Hine E."/>
            <person name="Shefchek K.A."/>
            <person name="Das S.P."/>
            <person name="Tettelin H."/>
        </authorList>
    </citation>
    <scope>NUCLEOTIDE SEQUENCE [LARGE SCALE GENOMIC DNA]</scope>
    <source>
        <strain evidence="10 11">1513</strain>
    </source>
</reference>
<dbReference type="GO" id="GO:0015648">
    <property type="term" value="F:lipid-linked peptidoglycan transporter activity"/>
    <property type="evidence" value="ECO:0007669"/>
    <property type="project" value="TreeGrafter"/>
</dbReference>
<feature type="transmembrane region" description="Helical" evidence="9">
    <location>
        <begin position="412"/>
        <end position="432"/>
    </location>
</feature>
<dbReference type="Pfam" id="PF03023">
    <property type="entry name" value="MurJ"/>
    <property type="match status" value="1"/>
</dbReference>